<evidence type="ECO:0000256" key="6">
    <source>
        <dbReference type="SAM" id="Phobius"/>
    </source>
</evidence>
<feature type="transmembrane region" description="Helical" evidence="6">
    <location>
        <begin position="111"/>
        <end position="128"/>
    </location>
</feature>
<evidence type="ECO:0000313" key="9">
    <source>
        <dbReference type="EMBL" id="EGB05892.1"/>
    </source>
</evidence>
<dbReference type="InterPro" id="IPR015915">
    <property type="entry name" value="Kelch-typ_b-propeller"/>
</dbReference>
<dbReference type="InterPro" id="IPR011701">
    <property type="entry name" value="MFS"/>
</dbReference>
<keyword evidence="4 6" id="KW-1133">Transmembrane helix</keyword>
<feature type="transmembrane region" description="Helical" evidence="6">
    <location>
        <begin position="250"/>
        <end position="270"/>
    </location>
</feature>
<dbReference type="CDD" id="cd09917">
    <property type="entry name" value="F-box_SF"/>
    <property type="match status" value="1"/>
</dbReference>
<evidence type="ECO:0000256" key="2">
    <source>
        <dbReference type="ARBA" id="ARBA00022448"/>
    </source>
</evidence>
<reference evidence="9 10" key="1">
    <citation type="journal article" date="2011" name="Proc. Natl. Acad. Sci. U.S.A.">
        <title>Niche of harmful alga Aureococcus anophagefferens revealed through ecogenomics.</title>
        <authorList>
            <person name="Gobler C.J."/>
            <person name="Berry D.L."/>
            <person name="Dyhrman S.T."/>
            <person name="Wilhelm S.W."/>
            <person name="Salamov A."/>
            <person name="Lobanov A.V."/>
            <person name="Zhang Y."/>
            <person name="Collier J.L."/>
            <person name="Wurch L.L."/>
            <person name="Kustka A.B."/>
            <person name="Dill B.D."/>
            <person name="Shah M."/>
            <person name="VerBerkmoes N.C."/>
            <person name="Kuo A."/>
            <person name="Terry A."/>
            <person name="Pangilinan J."/>
            <person name="Lindquist E.A."/>
            <person name="Lucas S."/>
            <person name="Paulsen I.T."/>
            <person name="Hattenrath-Lehmann T.K."/>
            <person name="Talmage S.C."/>
            <person name="Walker E.A."/>
            <person name="Koch F."/>
            <person name="Burson A.M."/>
            <person name="Marcoval M.A."/>
            <person name="Tang Y.Z."/>
            <person name="Lecleir G.R."/>
            <person name="Coyne K.J."/>
            <person name="Berg G.M."/>
            <person name="Bertrand E.M."/>
            <person name="Saito M.A."/>
            <person name="Gladyshev V.N."/>
            <person name="Grigoriev I.V."/>
        </authorList>
    </citation>
    <scope>NUCLEOTIDE SEQUENCE [LARGE SCALE GENOMIC DNA]</scope>
    <source>
        <strain evidence="10">CCMP 1984</strain>
    </source>
</reference>
<dbReference type="InterPro" id="IPR006652">
    <property type="entry name" value="Kelch_1"/>
</dbReference>
<dbReference type="Pfam" id="PF07690">
    <property type="entry name" value="MFS_1"/>
    <property type="match status" value="1"/>
</dbReference>
<dbReference type="SUPFAM" id="SSF103473">
    <property type="entry name" value="MFS general substrate transporter"/>
    <property type="match status" value="1"/>
</dbReference>
<evidence type="ECO:0000256" key="3">
    <source>
        <dbReference type="ARBA" id="ARBA00022692"/>
    </source>
</evidence>
<feature type="transmembrane region" description="Helical" evidence="6">
    <location>
        <begin position="356"/>
        <end position="375"/>
    </location>
</feature>
<dbReference type="GO" id="GO:0022857">
    <property type="term" value="F:transmembrane transporter activity"/>
    <property type="evidence" value="ECO:0007669"/>
    <property type="project" value="InterPro"/>
</dbReference>
<dbReference type="EMBL" id="GL833138">
    <property type="protein sequence ID" value="EGB05892.1"/>
    <property type="molecule type" value="Genomic_DNA"/>
</dbReference>
<accession>F0YGF5</accession>
<dbReference type="Proteomes" id="UP000002729">
    <property type="component" value="Unassembled WGS sequence"/>
</dbReference>
<feature type="transmembrane region" description="Helical" evidence="6">
    <location>
        <begin position="198"/>
        <end position="217"/>
    </location>
</feature>
<name>F0YGF5_AURAN</name>
<evidence type="ECO:0000259" key="8">
    <source>
        <dbReference type="Pfam" id="PF00646"/>
    </source>
</evidence>
<dbReference type="SUPFAM" id="SSF117281">
    <property type="entry name" value="Kelch motif"/>
    <property type="match status" value="1"/>
</dbReference>
<dbReference type="PANTHER" id="PTHR43385:SF1">
    <property type="entry name" value="RIBOFLAVIN TRANSPORTER RIBJ"/>
    <property type="match status" value="1"/>
</dbReference>
<keyword evidence="10" id="KW-1185">Reference proteome</keyword>
<protein>
    <recommendedName>
        <fullName evidence="8">F-box domain-containing protein</fullName>
    </recommendedName>
</protein>
<feature type="signal peptide" evidence="7">
    <location>
        <begin position="1"/>
        <end position="16"/>
    </location>
</feature>
<keyword evidence="2" id="KW-0813">Transport</keyword>
<sequence>MKAFPLAFCIATCATALPPLRARRKVETARRAAGVAGGGAAPAPLRGYASLAVAGGAAPAPLRGYASLAGGMLVHLVLGTLYCWGNFVSYVPPAMRRLDGAAAAPGSPGDALIAFPLTILVQCGTMPFGARAVERFGPRAATLGGGGLVALGVFLASFATTLRAFLACYSGLVGAGIALAYTAPLVAGWSWFPDARGFVNGAVLMGFGAGGFFFNLLGTRLANPGGVPASGGAFPDEVYANFPVMLRKLALVYGAVVAVGGSLVAPRPAAAAAAAAADRTPARAIVLSRNFGVLYAATVLCASAGLTSASVYKVFATTAGHGDGFLSGVGAVGALCNGLGRLAWGALVDARGFRGPFLAMLLAQAAVTAAAPAAAAAGPRAFLATVAAAFFCLGGIFSMVPSAVGLLFGRGDAARAYALLFNATRIAMGNYLSRRSAEERLEARVAYLEAENASLRRAASRGDLRAPHHRPRLPSWDWEFRIPSDVLILCLSRVPFDDLGSVRACCGRWHRIAREASFALERRQTGQDKGDSTRRSGFAESRLVVGFNVANCGENCGDACDAPPPDRWWALTLARGGAGEVIRAEPLPPAPRRARAASHALVADPPVPGVALFGGEGAVGEANVPLRLDVARRRWTALAETAVDHLAYRAAGSVGGRLYLCGGLFFGGDASPRFEAGVQVLEGAGPALGAPGAWAELAPMPSPASGGHTAALGGLLYVFGGYERLGSPMGAMLAFDPAAGTWARLPRVPASCVATAAAFGGELHVLAGDDDEDPDEEDNKATHHFIYDPGAAAWRQGDALPRDLTPRRNNNGLHSPAVLVALDDRLALITFQLPARDYRSLGLHTWTRRAAWARADATAFTSALDDAMPRRETPTMEHWSSDLGRGRLFSASACYLG</sequence>
<feature type="transmembrane region" description="Helical" evidence="6">
    <location>
        <begin position="291"/>
        <end position="312"/>
    </location>
</feature>
<dbReference type="Gene3D" id="1.20.1250.20">
    <property type="entry name" value="MFS general substrate transporter like domains"/>
    <property type="match status" value="1"/>
</dbReference>
<dbReference type="Pfam" id="PF00646">
    <property type="entry name" value="F-box"/>
    <property type="match status" value="1"/>
</dbReference>
<gene>
    <name evidence="9" type="ORF">AURANDRAFT_66130</name>
</gene>
<feature type="transmembrane region" description="Helical" evidence="6">
    <location>
        <begin position="164"/>
        <end position="186"/>
    </location>
</feature>
<feature type="transmembrane region" description="Helical" evidence="6">
    <location>
        <begin position="140"/>
        <end position="158"/>
    </location>
</feature>
<comment type="subcellular location">
    <subcellularLocation>
        <location evidence="1">Membrane</location>
        <topology evidence="1">Multi-pass membrane protein</topology>
    </subcellularLocation>
</comment>
<dbReference type="OrthoDB" id="410267at2759"/>
<feature type="transmembrane region" description="Helical" evidence="6">
    <location>
        <begin position="73"/>
        <end position="91"/>
    </location>
</feature>
<dbReference type="KEGG" id="aaf:AURANDRAFT_66130"/>
<dbReference type="InterPro" id="IPR036259">
    <property type="entry name" value="MFS_trans_sf"/>
</dbReference>
<dbReference type="InterPro" id="IPR052983">
    <property type="entry name" value="MFS_Riboflavin_Transporter"/>
</dbReference>
<dbReference type="GO" id="GO:0016020">
    <property type="term" value="C:membrane"/>
    <property type="evidence" value="ECO:0007669"/>
    <property type="project" value="UniProtKB-SubCell"/>
</dbReference>
<keyword evidence="7" id="KW-0732">Signal</keyword>
<evidence type="ECO:0000256" key="1">
    <source>
        <dbReference type="ARBA" id="ARBA00004141"/>
    </source>
</evidence>
<dbReference type="SUPFAM" id="SSF81383">
    <property type="entry name" value="F-box domain"/>
    <property type="match status" value="1"/>
</dbReference>
<dbReference type="GeneID" id="20225666"/>
<dbReference type="InterPro" id="IPR036047">
    <property type="entry name" value="F-box-like_dom_sf"/>
</dbReference>
<dbReference type="InterPro" id="IPR001810">
    <property type="entry name" value="F-box_dom"/>
</dbReference>
<dbReference type="AlphaFoldDB" id="F0YGF5"/>
<proteinExistence type="predicted"/>
<keyword evidence="5 6" id="KW-0472">Membrane</keyword>
<feature type="chain" id="PRO_5003264675" description="F-box domain-containing protein" evidence="7">
    <location>
        <begin position="17"/>
        <end position="897"/>
    </location>
</feature>
<dbReference type="Pfam" id="PF01344">
    <property type="entry name" value="Kelch_1"/>
    <property type="match status" value="1"/>
</dbReference>
<dbReference type="RefSeq" id="XP_009039434.1">
    <property type="nucleotide sequence ID" value="XM_009041186.1"/>
</dbReference>
<dbReference type="InParanoid" id="F0YGF5"/>
<evidence type="ECO:0000256" key="7">
    <source>
        <dbReference type="SAM" id="SignalP"/>
    </source>
</evidence>
<feature type="transmembrane region" description="Helical" evidence="6">
    <location>
        <begin position="381"/>
        <end position="408"/>
    </location>
</feature>
<organism evidence="10">
    <name type="scientific">Aureococcus anophagefferens</name>
    <name type="common">Harmful bloom alga</name>
    <dbReference type="NCBI Taxonomy" id="44056"/>
    <lineage>
        <taxon>Eukaryota</taxon>
        <taxon>Sar</taxon>
        <taxon>Stramenopiles</taxon>
        <taxon>Ochrophyta</taxon>
        <taxon>Pelagophyceae</taxon>
        <taxon>Pelagomonadales</taxon>
        <taxon>Pelagomonadaceae</taxon>
        <taxon>Aureococcus</taxon>
    </lineage>
</organism>
<keyword evidence="3 6" id="KW-0812">Transmembrane</keyword>
<dbReference type="eggNOG" id="KOG2504">
    <property type="taxonomic scope" value="Eukaryota"/>
</dbReference>
<evidence type="ECO:0000256" key="4">
    <source>
        <dbReference type="ARBA" id="ARBA00022989"/>
    </source>
</evidence>
<evidence type="ECO:0000256" key="5">
    <source>
        <dbReference type="ARBA" id="ARBA00023136"/>
    </source>
</evidence>
<dbReference type="Gene3D" id="2.120.10.80">
    <property type="entry name" value="Kelch-type beta propeller"/>
    <property type="match status" value="1"/>
</dbReference>
<feature type="transmembrane region" description="Helical" evidence="6">
    <location>
        <begin position="324"/>
        <end position="344"/>
    </location>
</feature>
<feature type="domain" description="F-box" evidence="8">
    <location>
        <begin position="481"/>
        <end position="515"/>
    </location>
</feature>
<dbReference type="PANTHER" id="PTHR43385">
    <property type="entry name" value="RIBOFLAVIN TRANSPORTER RIBJ"/>
    <property type="match status" value="1"/>
</dbReference>
<evidence type="ECO:0000313" key="10">
    <source>
        <dbReference type="Proteomes" id="UP000002729"/>
    </source>
</evidence>